<dbReference type="PROSITE" id="PS00284">
    <property type="entry name" value="SERPIN"/>
    <property type="match status" value="1"/>
</dbReference>
<dbReference type="CDD" id="cd19601">
    <property type="entry name" value="serpin42Da-like"/>
    <property type="match status" value="1"/>
</dbReference>
<proteinExistence type="inferred from homology"/>
<keyword evidence="6" id="KW-1185">Reference proteome</keyword>
<dbReference type="KEGG" id="nlo:107219167"/>
<dbReference type="Gene3D" id="3.30.497.10">
    <property type="entry name" value="Antithrombin, subunit I, domain 2"/>
    <property type="match status" value="1"/>
</dbReference>
<evidence type="ECO:0000256" key="1">
    <source>
        <dbReference type="ARBA" id="ARBA00009500"/>
    </source>
</evidence>
<reference evidence="7 8" key="1">
    <citation type="submission" date="2025-04" db="UniProtKB">
        <authorList>
            <consortium name="RefSeq"/>
        </authorList>
    </citation>
    <scope>IDENTIFICATION</scope>
    <source>
        <tissue evidence="7 8">Whole body</tissue>
    </source>
</reference>
<evidence type="ECO:0000256" key="4">
    <source>
        <dbReference type="RuleBase" id="RU000411"/>
    </source>
</evidence>
<dbReference type="PANTHER" id="PTHR11461:SF211">
    <property type="entry name" value="GH10112P-RELATED"/>
    <property type="match status" value="1"/>
</dbReference>
<dbReference type="Pfam" id="PF00079">
    <property type="entry name" value="Serpin"/>
    <property type="match status" value="1"/>
</dbReference>
<dbReference type="GO" id="GO:0005615">
    <property type="term" value="C:extracellular space"/>
    <property type="evidence" value="ECO:0007669"/>
    <property type="project" value="InterPro"/>
</dbReference>
<dbReference type="InterPro" id="IPR023795">
    <property type="entry name" value="Serpin_CS"/>
</dbReference>
<sequence>MAGNVGLHAVAETTGQFGNNFLKTVGNDKPGNLIMSPLSAQVVLAMAAYGAGGRTATQMRSCLFIPTENEVGQSGYQSLIETLNAVKGVELRLANKIYTASQFEVKPEYKELTSKKFYSSSEEVDFNDPTQASKTINTWCEEKTNKRIKDLITEDCLNSDTKLVLVNAVYFKGQWDKKFNPALTKDRPFHIDEHTTKCVPTMFIKHKLRFGDLPELSARFIEIPYQGDELSMIIIVPYEVDGLQKIQDNLYQVNLKQSLQKSYPSDVELFLPKFKIESTLDLQKTLEKLGMTDMFGEEADFSGISDTPLKVSKVIQKAFIEVNEEGSEAAAATGIMLQARCMIFSAELAVDHPFVYMIVSLTQSSSDDDGDIVSLFSGHVVDPSL</sequence>
<evidence type="ECO:0000256" key="2">
    <source>
        <dbReference type="ARBA" id="ARBA00022690"/>
    </source>
</evidence>
<name>A0A6J0BEE8_NEOLC</name>
<dbReference type="RefSeq" id="XP_015512767.1">
    <property type="nucleotide sequence ID" value="XM_015657281.1"/>
</dbReference>
<dbReference type="OrthoDB" id="671595at2759"/>
<dbReference type="InterPro" id="IPR042185">
    <property type="entry name" value="Serpin_sf_2"/>
</dbReference>
<evidence type="ECO:0000313" key="6">
    <source>
        <dbReference type="Proteomes" id="UP000829291"/>
    </source>
</evidence>
<feature type="domain" description="Serpin" evidence="5">
    <location>
        <begin position="19"/>
        <end position="383"/>
    </location>
</feature>
<dbReference type="PANTHER" id="PTHR11461">
    <property type="entry name" value="SERINE PROTEASE INHIBITOR, SERPIN"/>
    <property type="match status" value="1"/>
</dbReference>
<dbReference type="SUPFAM" id="SSF56574">
    <property type="entry name" value="Serpins"/>
    <property type="match status" value="1"/>
</dbReference>
<organism evidence="6 7">
    <name type="scientific">Neodiprion lecontei</name>
    <name type="common">Redheaded pine sawfly</name>
    <dbReference type="NCBI Taxonomy" id="441921"/>
    <lineage>
        <taxon>Eukaryota</taxon>
        <taxon>Metazoa</taxon>
        <taxon>Ecdysozoa</taxon>
        <taxon>Arthropoda</taxon>
        <taxon>Hexapoda</taxon>
        <taxon>Insecta</taxon>
        <taxon>Pterygota</taxon>
        <taxon>Neoptera</taxon>
        <taxon>Endopterygota</taxon>
        <taxon>Hymenoptera</taxon>
        <taxon>Tenthredinoidea</taxon>
        <taxon>Diprionidae</taxon>
        <taxon>Diprioninae</taxon>
        <taxon>Neodiprion</taxon>
    </lineage>
</organism>
<protein>
    <submittedName>
        <fullName evidence="7 8">Serpin B6-like isoform X1</fullName>
    </submittedName>
</protein>
<keyword evidence="2" id="KW-0646">Protease inhibitor</keyword>
<dbReference type="Proteomes" id="UP000829291">
    <property type="component" value="Chromosome 5"/>
</dbReference>
<keyword evidence="3" id="KW-0722">Serine protease inhibitor</keyword>
<dbReference type="Gene3D" id="2.30.39.10">
    <property type="entry name" value="Alpha-1-antitrypsin, domain 1"/>
    <property type="match status" value="1"/>
</dbReference>
<dbReference type="RefSeq" id="XP_015512766.1">
    <property type="nucleotide sequence ID" value="XM_015657280.1"/>
</dbReference>
<dbReference type="InterPro" id="IPR023796">
    <property type="entry name" value="Serpin_dom"/>
</dbReference>
<evidence type="ECO:0000313" key="7">
    <source>
        <dbReference type="RefSeq" id="XP_015512766.1"/>
    </source>
</evidence>
<dbReference type="InterPro" id="IPR042178">
    <property type="entry name" value="Serpin_sf_1"/>
</dbReference>
<dbReference type="InterPro" id="IPR000215">
    <property type="entry name" value="Serpin_fam"/>
</dbReference>
<dbReference type="InterPro" id="IPR036186">
    <property type="entry name" value="Serpin_sf"/>
</dbReference>
<accession>A0A6J0BEE8</accession>
<evidence type="ECO:0000256" key="3">
    <source>
        <dbReference type="ARBA" id="ARBA00022900"/>
    </source>
</evidence>
<dbReference type="SMART" id="SM00093">
    <property type="entry name" value="SERPIN"/>
    <property type="match status" value="1"/>
</dbReference>
<dbReference type="AlphaFoldDB" id="A0A6J0BEE8"/>
<gene>
    <name evidence="7 8" type="primary">LOC107219167</name>
</gene>
<dbReference type="GeneID" id="107219167"/>
<evidence type="ECO:0000313" key="8">
    <source>
        <dbReference type="RefSeq" id="XP_015512767.1"/>
    </source>
</evidence>
<comment type="similarity">
    <text evidence="1 4">Belongs to the serpin family.</text>
</comment>
<dbReference type="GO" id="GO:0004867">
    <property type="term" value="F:serine-type endopeptidase inhibitor activity"/>
    <property type="evidence" value="ECO:0007669"/>
    <property type="project" value="UniProtKB-KW"/>
</dbReference>
<evidence type="ECO:0000259" key="5">
    <source>
        <dbReference type="SMART" id="SM00093"/>
    </source>
</evidence>